<proteinExistence type="predicted"/>
<reference evidence="2" key="1">
    <citation type="submission" date="2020-06" db="EMBL/GenBank/DDBJ databases">
        <authorList>
            <person name="Li T."/>
            <person name="Hu X."/>
            <person name="Zhang T."/>
            <person name="Song X."/>
            <person name="Zhang H."/>
            <person name="Dai N."/>
            <person name="Sheng W."/>
            <person name="Hou X."/>
            <person name="Wei L."/>
        </authorList>
    </citation>
    <scope>NUCLEOTIDE SEQUENCE</scope>
    <source>
        <strain evidence="2">3651</strain>
        <tissue evidence="2">Leaf</tissue>
    </source>
</reference>
<reference evidence="2" key="2">
    <citation type="journal article" date="2024" name="Plant">
        <title>Genomic evolution and insights into agronomic trait innovations of Sesamum species.</title>
        <authorList>
            <person name="Miao H."/>
            <person name="Wang L."/>
            <person name="Qu L."/>
            <person name="Liu H."/>
            <person name="Sun Y."/>
            <person name="Le M."/>
            <person name="Wang Q."/>
            <person name="Wei S."/>
            <person name="Zheng Y."/>
            <person name="Lin W."/>
            <person name="Duan Y."/>
            <person name="Cao H."/>
            <person name="Xiong S."/>
            <person name="Wang X."/>
            <person name="Wei L."/>
            <person name="Li C."/>
            <person name="Ma Q."/>
            <person name="Ju M."/>
            <person name="Zhao R."/>
            <person name="Li G."/>
            <person name="Mu C."/>
            <person name="Tian Q."/>
            <person name="Mei H."/>
            <person name="Zhang T."/>
            <person name="Gao T."/>
            <person name="Zhang H."/>
        </authorList>
    </citation>
    <scope>NUCLEOTIDE SEQUENCE</scope>
    <source>
        <strain evidence="2">3651</strain>
    </source>
</reference>
<accession>A0AAE2CLQ8</accession>
<protein>
    <submittedName>
        <fullName evidence="2">Uncharacterized protein</fullName>
    </submittedName>
</protein>
<feature type="region of interest" description="Disordered" evidence="1">
    <location>
        <begin position="16"/>
        <end position="87"/>
    </location>
</feature>
<evidence type="ECO:0000256" key="1">
    <source>
        <dbReference type="SAM" id="MobiDB-lite"/>
    </source>
</evidence>
<name>A0AAE2CLQ8_9LAMI</name>
<organism evidence="2 3">
    <name type="scientific">Sesamum alatum</name>
    <dbReference type="NCBI Taxonomy" id="300844"/>
    <lineage>
        <taxon>Eukaryota</taxon>
        <taxon>Viridiplantae</taxon>
        <taxon>Streptophyta</taxon>
        <taxon>Embryophyta</taxon>
        <taxon>Tracheophyta</taxon>
        <taxon>Spermatophyta</taxon>
        <taxon>Magnoliopsida</taxon>
        <taxon>eudicotyledons</taxon>
        <taxon>Gunneridae</taxon>
        <taxon>Pentapetalae</taxon>
        <taxon>asterids</taxon>
        <taxon>lamiids</taxon>
        <taxon>Lamiales</taxon>
        <taxon>Pedaliaceae</taxon>
        <taxon>Sesamum</taxon>
    </lineage>
</organism>
<dbReference type="AlphaFoldDB" id="A0AAE2CLQ8"/>
<evidence type="ECO:0000313" key="2">
    <source>
        <dbReference type="EMBL" id="KAK4426846.1"/>
    </source>
</evidence>
<gene>
    <name evidence="2" type="ORF">Salat_1453400</name>
</gene>
<dbReference type="Proteomes" id="UP001293254">
    <property type="component" value="Unassembled WGS sequence"/>
</dbReference>
<evidence type="ECO:0000313" key="3">
    <source>
        <dbReference type="Proteomes" id="UP001293254"/>
    </source>
</evidence>
<keyword evidence="3" id="KW-1185">Reference proteome</keyword>
<feature type="compositionally biased region" description="Low complexity" evidence="1">
    <location>
        <begin position="59"/>
        <end position="78"/>
    </location>
</feature>
<sequence>MGIGCGCGQVVQRPLADASDAAEASTRPIPSPELAAGGASTSHSPLVEPMSLAPSSAIHSTSHVGPSSTTPTSSTGSPKRVLGCTSTPTTSRAAINVVVYAHYPQPSARYKNHPRKLLEDHIALGRRLSLQQHPSLDGGAIVGSYRQ</sequence>
<dbReference type="EMBL" id="JACGWO010000005">
    <property type="protein sequence ID" value="KAK4426846.1"/>
    <property type="molecule type" value="Genomic_DNA"/>
</dbReference>
<comment type="caution">
    <text evidence="2">The sequence shown here is derived from an EMBL/GenBank/DDBJ whole genome shotgun (WGS) entry which is preliminary data.</text>
</comment>